<organism evidence="2 3">
    <name type="scientific">Tanacetum coccineum</name>
    <dbReference type="NCBI Taxonomy" id="301880"/>
    <lineage>
        <taxon>Eukaryota</taxon>
        <taxon>Viridiplantae</taxon>
        <taxon>Streptophyta</taxon>
        <taxon>Embryophyta</taxon>
        <taxon>Tracheophyta</taxon>
        <taxon>Spermatophyta</taxon>
        <taxon>Magnoliopsida</taxon>
        <taxon>eudicotyledons</taxon>
        <taxon>Gunneridae</taxon>
        <taxon>Pentapetalae</taxon>
        <taxon>asterids</taxon>
        <taxon>campanulids</taxon>
        <taxon>Asterales</taxon>
        <taxon>Asteraceae</taxon>
        <taxon>Asteroideae</taxon>
        <taxon>Anthemideae</taxon>
        <taxon>Anthemidinae</taxon>
        <taxon>Tanacetum</taxon>
    </lineage>
</organism>
<sequence length="175" mass="19397">MEDGLISQNLPYFGKKKGTNVKGTNMDNSFKVNKVNTLSTSNSFDAFNNMEEGVSSSRKSQEVDDETGPKTSQWNEDHESDTEVDEFIFPEGDKFGDQFDIRLKGYPSDFTLLSSDVTPDVSITVILLLLQEEKVPHVELIMTSTEVGCGGSGVWSMVWGDSYGSGENIKRNALY</sequence>
<dbReference type="EMBL" id="BQNB010015719">
    <property type="protein sequence ID" value="GJT43330.1"/>
    <property type="molecule type" value="Genomic_DNA"/>
</dbReference>
<name>A0ABQ5DW89_9ASTR</name>
<comment type="caution">
    <text evidence="2">The sequence shown here is derived from an EMBL/GenBank/DDBJ whole genome shotgun (WGS) entry which is preliminary data.</text>
</comment>
<evidence type="ECO:0000313" key="3">
    <source>
        <dbReference type="Proteomes" id="UP001151760"/>
    </source>
</evidence>
<reference evidence="2" key="1">
    <citation type="journal article" date="2022" name="Int. J. Mol. Sci.">
        <title>Draft Genome of Tanacetum Coccineum: Genomic Comparison of Closely Related Tanacetum-Family Plants.</title>
        <authorList>
            <person name="Yamashiro T."/>
            <person name="Shiraishi A."/>
            <person name="Nakayama K."/>
            <person name="Satake H."/>
        </authorList>
    </citation>
    <scope>NUCLEOTIDE SEQUENCE</scope>
</reference>
<evidence type="ECO:0000313" key="2">
    <source>
        <dbReference type="EMBL" id="GJT43330.1"/>
    </source>
</evidence>
<reference evidence="2" key="2">
    <citation type="submission" date="2022-01" db="EMBL/GenBank/DDBJ databases">
        <authorList>
            <person name="Yamashiro T."/>
            <person name="Shiraishi A."/>
            <person name="Satake H."/>
            <person name="Nakayama K."/>
        </authorList>
    </citation>
    <scope>NUCLEOTIDE SEQUENCE</scope>
</reference>
<protein>
    <submittedName>
        <fullName evidence="2">Uncharacterized protein</fullName>
    </submittedName>
</protein>
<feature type="region of interest" description="Disordered" evidence="1">
    <location>
        <begin position="46"/>
        <end position="83"/>
    </location>
</feature>
<keyword evidence="3" id="KW-1185">Reference proteome</keyword>
<dbReference type="Proteomes" id="UP001151760">
    <property type="component" value="Unassembled WGS sequence"/>
</dbReference>
<evidence type="ECO:0000256" key="1">
    <source>
        <dbReference type="SAM" id="MobiDB-lite"/>
    </source>
</evidence>
<accession>A0ABQ5DW89</accession>
<gene>
    <name evidence="2" type="ORF">Tco_0952045</name>
</gene>
<proteinExistence type="predicted"/>